<protein>
    <submittedName>
        <fullName evidence="2">Quinol:cytochrome c oxidoreductase quinone-binding subunit 2</fullName>
    </submittedName>
</protein>
<accession>A0A4R3KXM9</accession>
<name>A0A4R3KXM9_9SPHI</name>
<feature type="transmembrane region" description="Helical" evidence="1">
    <location>
        <begin position="141"/>
        <end position="159"/>
    </location>
</feature>
<dbReference type="RefSeq" id="WP_132127484.1">
    <property type="nucleotide sequence ID" value="NZ_CP042432.1"/>
</dbReference>
<reference evidence="2 3" key="1">
    <citation type="submission" date="2019-03" db="EMBL/GenBank/DDBJ databases">
        <title>Genomic Encyclopedia of Type Strains, Phase IV (KMG-IV): sequencing the most valuable type-strain genomes for metagenomic binning, comparative biology and taxonomic classification.</title>
        <authorList>
            <person name="Goeker M."/>
        </authorList>
    </citation>
    <scope>NUCLEOTIDE SEQUENCE [LARGE SCALE GENOMIC DNA]</scope>
    <source>
        <strain evidence="2 3">DSM 21100</strain>
    </source>
</reference>
<keyword evidence="1" id="KW-0812">Transmembrane</keyword>
<proteinExistence type="predicted"/>
<feature type="transmembrane region" description="Helical" evidence="1">
    <location>
        <begin position="297"/>
        <end position="316"/>
    </location>
</feature>
<dbReference type="PANTHER" id="PTHR43044:SF1">
    <property type="entry name" value="QUINOL:CYTOCHROME C OXIDOREDUCTASE QUINONE-BINDING SUBUNIT 2"/>
    <property type="match status" value="1"/>
</dbReference>
<dbReference type="AlphaFoldDB" id="A0A4R3KXM9"/>
<keyword evidence="3" id="KW-1185">Reference proteome</keyword>
<feature type="transmembrane region" description="Helical" evidence="1">
    <location>
        <begin position="50"/>
        <end position="71"/>
    </location>
</feature>
<evidence type="ECO:0000313" key="3">
    <source>
        <dbReference type="Proteomes" id="UP000295807"/>
    </source>
</evidence>
<dbReference type="Proteomes" id="UP000295807">
    <property type="component" value="Unassembled WGS sequence"/>
</dbReference>
<dbReference type="EMBL" id="SMAD01000001">
    <property type="protein sequence ID" value="TCS90014.1"/>
    <property type="molecule type" value="Genomic_DNA"/>
</dbReference>
<dbReference type="PANTHER" id="PTHR43044">
    <property type="match status" value="1"/>
</dbReference>
<feature type="transmembrane region" description="Helical" evidence="1">
    <location>
        <begin position="83"/>
        <end position="103"/>
    </location>
</feature>
<evidence type="ECO:0000256" key="1">
    <source>
        <dbReference type="SAM" id="Phobius"/>
    </source>
</evidence>
<evidence type="ECO:0000313" key="2">
    <source>
        <dbReference type="EMBL" id="TCS90014.1"/>
    </source>
</evidence>
<feature type="transmembrane region" description="Helical" evidence="1">
    <location>
        <begin position="213"/>
        <end position="236"/>
    </location>
</feature>
<sequence length="400" mass="46071">MQLQNEQYEFSGKTKTISLAMVAVGVICIAAGFITGDTERTWANLLLNNYYMVLIAFSGVMYCAIQYIAQAGWGTNILRVPQAFMAVIPYAAILLVIVLAAGLGTHNLYHHWADPALSDPASPEYDPIIAGKTSYMNVPMFMARVIGFMLVWGFFAWKLRQFSLKEDFEGGLRYFKKGIVYSAIFCAIFNFTFPLFAFDLIMSIETHWYSTMFGWYNLAALWVSGLATIGFIVTSLKEKGYFTAVNESHIHDIGKFVFAFTIFWAYIFIAQLLLIWYANIPEEVVYFYKRWTGTYRFWFWLSFVLNFFAPFMLFMTRDAKRKLKTVKYVCLLVICAHWLDLYLMIMPGMMGTEREFGYLELGTFIGYAGLFAFLVLKALSKAPLYARNHPYMEESLHHHI</sequence>
<feature type="transmembrane region" description="Helical" evidence="1">
    <location>
        <begin position="356"/>
        <end position="379"/>
    </location>
</feature>
<gene>
    <name evidence="2" type="ORF">EDD80_101212</name>
</gene>
<feature type="transmembrane region" description="Helical" evidence="1">
    <location>
        <begin position="179"/>
        <end position="201"/>
    </location>
</feature>
<comment type="caution">
    <text evidence="2">The sequence shown here is derived from an EMBL/GenBank/DDBJ whole genome shotgun (WGS) entry which is preliminary data.</text>
</comment>
<keyword evidence="1" id="KW-1133">Transmembrane helix</keyword>
<keyword evidence="1" id="KW-0472">Membrane</keyword>
<organism evidence="2 3">
    <name type="scientific">Anseongella ginsenosidimutans</name>
    <dbReference type="NCBI Taxonomy" id="496056"/>
    <lineage>
        <taxon>Bacteria</taxon>
        <taxon>Pseudomonadati</taxon>
        <taxon>Bacteroidota</taxon>
        <taxon>Sphingobacteriia</taxon>
        <taxon>Sphingobacteriales</taxon>
        <taxon>Sphingobacteriaceae</taxon>
        <taxon>Anseongella</taxon>
    </lineage>
</organism>
<feature type="transmembrane region" description="Helical" evidence="1">
    <location>
        <begin position="256"/>
        <end position="277"/>
    </location>
</feature>
<feature type="transmembrane region" description="Helical" evidence="1">
    <location>
        <begin position="328"/>
        <end position="350"/>
    </location>
</feature>
<dbReference type="OrthoDB" id="140980at2"/>
<feature type="transmembrane region" description="Helical" evidence="1">
    <location>
        <begin position="16"/>
        <end position="35"/>
    </location>
</feature>